<dbReference type="EMBL" id="JACVVK020000069">
    <property type="protein sequence ID" value="KAK7496171.1"/>
    <property type="molecule type" value="Genomic_DNA"/>
</dbReference>
<comment type="caution">
    <text evidence="1">The sequence shown here is derived from an EMBL/GenBank/DDBJ whole genome shotgun (WGS) entry which is preliminary data.</text>
</comment>
<dbReference type="Proteomes" id="UP001519460">
    <property type="component" value="Unassembled WGS sequence"/>
</dbReference>
<dbReference type="AlphaFoldDB" id="A0ABD0LA51"/>
<keyword evidence="2" id="KW-1185">Reference proteome</keyword>
<organism evidence="1 2">
    <name type="scientific">Batillaria attramentaria</name>
    <dbReference type="NCBI Taxonomy" id="370345"/>
    <lineage>
        <taxon>Eukaryota</taxon>
        <taxon>Metazoa</taxon>
        <taxon>Spiralia</taxon>
        <taxon>Lophotrochozoa</taxon>
        <taxon>Mollusca</taxon>
        <taxon>Gastropoda</taxon>
        <taxon>Caenogastropoda</taxon>
        <taxon>Sorbeoconcha</taxon>
        <taxon>Cerithioidea</taxon>
        <taxon>Batillariidae</taxon>
        <taxon>Batillaria</taxon>
    </lineage>
</organism>
<gene>
    <name evidence="1" type="ORF">BaRGS_00012581</name>
</gene>
<reference evidence="1 2" key="1">
    <citation type="journal article" date="2023" name="Sci. Data">
        <title>Genome assembly of the Korean intertidal mud-creeper Batillaria attramentaria.</title>
        <authorList>
            <person name="Patra A.K."/>
            <person name="Ho P.T."/>
            <person name="Jun S."/>
            <person name="Lee S.J."/>
            <person name="Kim Y."/>
            <person name="Won Y.J."/>
        </authorList>
    </citation>
    <scope>NUCLEOTIDE SEQUENCE [LARGE SCALE GENOMIC DNA]</scope>
    <source>
        <strain evidence="1">Wonlab-2016</strain>
    </source>
</reference>
<name>A0ABD0LA51_9CAEN</name>
<proteinExistence type="predicted"/>
<protein>
    <submittedName>
        <fullName evidence="1">Uncharacterized protein</fullName>
    </submittedName>
</protein>
<evidence type="ECO:0000313" key="1">
    <source>
        <dbReference type="EMBL" id="KAK7496171.1"/>
    </source>
</evidence>
<accession>A0ABD0LA51</accession>
<sequence>MFPVECGWLENTIVAPFPPAQLSTDDKVLLKGLGWSRERWAAGLQQTVHSKVFRKASGTARFTILKRLEKLTPITQFLRSPYTKNSVTPATVSPSELNDIDTALELTSRNTLESNQQCNSTCCVECD</sequence>
<evidence type="ECO:0000313" key="2">
    <source>
        <dbReference type="Proteomes" id="UP001519460"/>
    </source>
</evidence>